<dbReference type="InterPro" id="IPR007569">
    <property type="entry name" value="DUF559"/>
</dbReference>
<organism evidence="2 3">
    <name type="scientific">Microbacterium alkaliflavum</name>
    <dbReference type="NCBI Taxonomy" id="3248839"/>
    <lineage>
        <taxon>Bacteria</taxon>
        <taxon>Bacillati</taxon>
        <taxon>Actinomycetota</taxon>
        <taxon>Actinomycetes</taxon>
        <taxon>Micrococcales</taxon>
        <taxon>Microbacteriaceae</taxon>
        <taxon>Microbacterium</taxon>
    </lineage>
</organism>
<reference evidence="2 3" key="1">
    <citation type="submission" date="2024-09" db="EMBL/GenBank/DDBJ databases">
        <authorList>
            <person name="Pan X."/>
        </authorList>
    </citation>
    <scope>NUCLEOTIDE SEQUENCE [LARGE SCALE GENOMIC DNA]</scope>
    <source>
        <strain evidence="2 3">B2969</strain>
    </source>
</reference>
<gene>
    <name evidence="2" type="ORF">ACH3VR_03280</name>
</gene>
<dbReference type="Proteomes" id="UP001610861">
    <property type="component" value="Unassembled WGS sequence"/>
</dbReference>
<evidence type="ECO:0000313" key="2">
    <source>
        <dbReference type="EMBL" id="MFH8249376.1"/>
    </source>
</evidence>
<dbReference type="Pfam" id="PF04480">
    <property type="entry name" value="DUF559"/>
    <property type="match status" value="1"/>
</dbReference>
<feature type="domain" description="DUF559" evidence="1">
    <location>
        <begin position="116"/>
        <end position="198"/>
    </location>
</feature>
<dbReference type="EMBL" id="JBIQWL010000001">
    <property type="protein sequence ID" value="MFH8249376.1"/>
    <property type="molecule type" value="Genomic_DNA"/>
</dbReference>
<evidence type="ECO:0000313" key="3">
    <source>
        <dbReference type="Proteomes" id="UP001610861"/>
    </source>
</evidence>
<proteinExistence type="predicted"/>
<sequence length="202" mass="22874">MLADDTAVHVWLRGDGHARPHGEDPECGCVAHWDDGPTGLAFGIPPVTRVLHQVLLCFGIEEFFVCVESALRRGLLTAQDLDWLRENTNRDARRALDLVRWDADSGLESLLRWRLRRHGLRVRTQVSIPSTGRVDLLIGDQLIIEADGDGNHDGESHRHRDLVRDANAAMWGYSSLRFDYAMIVHDWDLVERAILATLITLR</sequence>
<comment type="caution">
    <text evidence="2">The sequence shown here is derived from an EMBL/GenBank/DDBJ whole genome shotgun (WGS) entry which is preliminary data.</text>
</comment>
<dbReference type="Gene3D" id="3.40.960.10">
    <property type="entry name" value="VSR Endonuclease"/>
    <property type="match status" value="1"/>
</dbReference>
<keyword evidence="3" id="KW-1185">Reference proteome</keyword>
<accession>A0ABW7Q3Y6</accession>
<dbReference type="RefSeq" id="WP_396639316.1">
    <property type="nucleotide sequence ID" value="NZ_JBIQWL010000001.1"/>
</dbReference>
<protein>
    <submittedName>
        <fullName evidence="2">DUF559 domain-containing protein</fullName>
    </submittedName>
</protein>
<evidence type="ECO:0000259" key="1">
    <source>
        <dbReference type="Pfam" id="PF04480"/>
    </source>
</evidence>
<name>A0ABW7Q3Y6_9MICO</name>